<feature type="transmembrane region" description="Helical" evidence="5">
    <location>
        <begin position="104"/>
        <end position="122"/>
    </location>
</feature>
<dbReference type="Proteomes" id="UP001489004">
    <property type="component" value="Unassembled WGS sequence"/>
</dbReference>
<feature type="domain" description="Sugar phosphate transporter" evidence="6">
    <location>
        <begin position="2"/>
        <end position="272"/>
    </location>
</feature>
<feature type="transmembrane region" description="Helical" evidence="5">
    <location>
        <begin position="80"/>
        <end position="97"/>
    </location>
</feature>
<feature type="transmembrane region" description="Helical" evidence="5">
    <location>
        <begin position="53"/>
        <end position="74"/>
    </location>
</feature>
<dbReference type="AlphaFoldDB" id="A0AAW1R942"/>
<dbReference type="InterPro" id="IPR037185">
    <property type="entry name" value="EmrE-like"/>
</dbReference>
<feature type="transmembrane region" description="Helical" evidence="5">
    <location>
        <begin position="200"/>
        <end position="219"/>
    </location>
</feature>
<evidence type="ECO:0000256" key="5">
    <source>
        <dbReference type="SAM" id="Phobius"/>
    </source>
</evidence>
<dbReference type="SUPFAM" id="SSF103481">
    <property type="entry name" value="Multidrug resistance efflux transporter EmrE"/>
    <property type="match status" value="2"/>
</dbReference>
<dbReference type="EMBL" id="JALJOR010000001">
    <property type="protein sequence ID" value="KAK9830332.1"/>
    <property type="molecule type" value="Genomic_DNA"/>
</dbReference>
<evidence type="ECO:0000259" key="6">
    <source>
        <dbReference type="Pfam" id="PF03151"/>
    </source>
</evidence>
<feature type="transmembrane region" description="Helical" evidence="5">
    <location>
        <begin position="13"/>
        <end position="32"/>
    </location>
</feature>
<proteinExistence type="predicted"/>
<evidence type="ECO:0000256" key="3">
    <source>
        <dbReference type="ARBA" id="ARBA00022989"/>
    </source>
</evidence>
<reference evidence="7 8" key="1">
    <citation type="journal article" date="2024" name="Nat. Commun.">
        <title>Phylogenomics reveals the evolutionary origins of lichenization in chlorophyte algae.</title>
        <authorList>
            <person name="Puginier C."/>
            <person name="Libourel C."/>
            <person name="Otte J."/>
            <person name="Skaloud P."/>
            <person name="Haon M."/>
            <person name="Grisel S."/>
            <person name="Petersen M."/>
            <person name="Berrin J.G."/>
            <person name="Delaux P.M."/>
            <person name="Dal Grande F."/>
            <person name="Keller J."/>
        </authorList>
    </citation>
    <scope>NUCLEOTIDE SEQUENCE [LARGE SCALE GENOMIC DNA]</scope>
    <source>
        <strain evidence="7 8">SAG 2043</strain>
    </source>
</reference>
<organism evidence="7 8">
    <name type="scientific">[Myrmecia] bisecta</name>
    <dbReference type="NCBI Taxonomy" id="41462"/>
    <lineage>
        <taxon>Eukaryota</taxon>
        <taxon>Viridiplantae</taxon>
        <taxon>Chlorophyta</taxon>
        <taxon>core chlorophytes</taxon>
        <taxon>Trebouxiophyceae</taxon>
        <taxon>Trebouxiales</taxon>
        <taxon>Trebouxiaceae</taxon>
        <taxon>Myrmecia</taxon>
    </lineage>
</organism>
<feature type="transmembrane region" description="Helical" evidence="5">
    <location>
        <begin position="253"/>
        <end position="274"/>
    </location>
</feature>
<sequence length="304" mass="33167">MNRWVLGVYGFKYPILLTLCHLAFGFCVLAPIMALKSYRTLHRPTWERQWRGFVAVGTFKVANIVLNNISLVFISLSLSQIIRSAIPVVTALLGVLIERKVPTRFELGSLIILTAGVVLSVWEGSISGSVYGIVISLSSVVCGAAMLSFSGAVLSEKLDVLRMTFYTAPVSCTVLLPFFFLQEAGSVGEYWRNNSKVVVLYILAGGVNAVLYNIIHYLMIQITSAVTTPVIGMVKVIGLVVLSAVVLAEKDIFTLKMTAGCALALLGFGLYSWARLQKQRPSARDEETTALLQLPDKQAKDVSV</sequence>
<feature type="transmembrane region" description="Helical" evidence="5">
    <location>
        <begin position="226"/>
        <end position="247"/>
    </location>
</feature>
<comment type="subcellular location">
    <subcellularLocation>
        <location evidence="1">Membrane</location>
        <topology evidence="1">Multi-pass membrane protein</topology>
    </subcellularLocation>
</comment>
<comment type="caution">
    <text evidence="7">The sequence shown here is derived from an EMBL/GenBank/DDBJ whole genome shotgun (WGS) entry which is preliminary data.</text>
</comment>
<feature type="transmembrane region" description="Helical" evidence="5">
    <location>
        <begin position="128"/>
        <end position="148"/>
    </location>
</feature>
<feature type="transmembrane region" description="Helical" evidence="5">
    <location>
        <begin position="160"/>
        <end position="180"/>
    </location>
</feature>
<evidence type="ECO:0000313" key="7">
    <source>
        <dbReference type="EMBL" id="KAK9830332.1"/>
    </source>
</evidence>
<dbReference type="InterPro" id="IPR004853">
    <property type="entry name" value="Sugar_P_trans_dom"/>
</dbReference>
<name>A0AAW1R942_9CHLO</name>
<gene>
    <name evidence="7" type="ORF">WJX72_011058</name>
</gene>
<dbReference type="GO" id="GO:0016020">
    <property type="term" value="C:membrane"/>
    <property type="evidence" value="ECO:0007669"/>
    <property type="project" value="UniProtKB-SubCell"/>
</dbReference>
<keyword evidence="8" id="KW-1185">Reference proteome</keyword>
<evidence type="ECO:0000313" key="8">
    <source>
        <dbReference type="Proteomes" id="UP001489004"/>
    </source>
</evidence>
<dbReference type="InterPro" id="IPR050186">
    <property type="entry name" value="TPT_transporter"/>
</dbReference>
<keyword evidence="4 5" id="KW-0472">Membrane</keyword>
<dbReference type="PANTHER" id="PTHR11132">
    <property type="entry name" value="SOLUTE CARRIER FAMILY 35"/>
    <property type="match status" value="1"/>
</dbReference>
<keyword evidence="3 5" id="KW-1133">Transmembrane helix</keyword>
<evidence type="ECO:0000256" key="4">
    <source>
        <dbReference type="ARBA" id="ARBA00023136"/>
    </source>
</evidence>
<dbReference type="Pfam" id="PF03151">
    <property type="entry name" value="TPT"/>
    <property type="match status" value="1"/>
</dbReference>
<evidence type="ECO:0000256" key="1">
    <source>
        <dbReference type="ARBA" id="ARBA00004141"/>
    </source>
</evidence>
<protein>
    <recommendedName>
        <fullName evidence="6">Sugar phosphate transporter domain-containing protein</fullName>
    </recommendedName>
</protein>
<keyword evidence="2 5" id="KW-0812">Transmembrane</keyword>
<evidence type="ECO:0000256" key="2">
    <source>
        <dbReference type="ARBA" id="ARBA00022692"/>
    </source>
</evidence>
<accession>A0AAW1R942</accession>